<keyword evidence="7 9" id="KW-0173">Coenzyme A biosynthesis</keyword>
<evidence type="ECO:0000256" key="7">
    <source>
        <dbReference type="ARBA" id="ARBA00022993"/>
    </source>
</evidence>
<evidence type="ECO:0000256" key="3">
    <source>
        <dbReference type="ARBA" id="ARBA00022695"/>
    </source>
</evidence>
<keyword evidence="2 9" id="KW-0808">Transferase</keyword>
<dbReference type="Proteomes" id="UP000266313">
    <property type="component" value="Chromosome"/>
</dbReference>
<feature type="binding site" evidence="9">
    <location>
        <begin position="89"/>
        <end position="91"/>
    </location>
    <ligand>
        <name>ATP</name>
        <dbReference type="ChEBI" id="CHEBI:30616"/>
    </ligand>
</feature>
<dbReference type="InterPro" id="IPR004821">
    <property type="entry name" value="Cyt_trans-like"/>
</dbReference>
<reference evidence="11 12" key="1">
    <citation type="submission" date="2016-12" db="EMBL/GenBank/DDBJ databases">
        <title>Genome sequencing of Methylocaldum marinum.</title>
        <authorList>
            <person name="Takeuchi M."/>
            <person name="Kamagata Y."/>
            <person name="Hiraoka S."/>
            <person name="Oshima K."/>
            <person name="Hattori M."/>
            <person name="Iwasaki W."/>
        </authorList>
    </citation>
    <scope>NUCLEOTIDE SEQUENCE [LARGE SCALE GENOMIC DNA]</scope>
    <source>
        <strain evidence="11 12">S8</strain>
    </source>
</reference>
<feature type="binding site" evidence="9">
    <location>
        <position position="99"/>
    </location>
    <ligand>
        <name>ATP</name>
        <dbReference type="ChEBI" id="CHEBI:30616"/>
    </ligand>
</feature>
<evidence type="ECO:0000256" key="8">
    <source>
        <dbReference type="ARBA" id="ARBA00029346"/>
    </source>
</evidence>
<dbReference type="NCBIfam" id="TIGR01510">
    <property type="entry name" value="coaD_prev_kdtB"/>
    <property type="match status" value="1"/>
</dbReference>
<evidence type="ECO:0000313" key="12">
    <source>
        <dbReference type="Proteomes" id="UP000266313"/>
    </source>
</evidence>
<evidence type="ECO:0000256" key="9">
    <source>
        <dbReference type="HAMAP-Rule" id="MF_00151"/>
    </source>
</evidence>
<dbReference type="GO" id="GO:0004595">
    <property type="term" value="F:pantetheine-phosphate adenylyltransferase activity"/>
    <property type="evidence" value="ECO:0007669"/>
    <property type="project" value="UniProtKB-UniRule"/>
</dbReference>
<dbReference type="UniPathway" id="UPA00241">
    <property type="reaction ID" value="UER00355"/>
</dbReference>
<dbReference type="GO" id="GO:0015937">
    <property type="term" value="P:coenzyme A biosynthetic process"/>
    <property type="evidence" value="ECO:0007669"/>
    <property type="project" value="UniProtKB-UniRule"/>
</dbReference>
<feature type="binding site" evidence="9">
    <location>
        <position position="74"/>
    </location>
    <ligand>
        <name>substrate</name>
    </ligand>
</feature>
<comment type="catalytic activity">
    <reaction evidence="8 9">
        <text>(R)-4'-phosphopantetheine + ATP + H(+) = 3'-dephospho-CoA + diphosphate</text>
        <dbReference type="Rhea" id="RHEA:19801"/>
        <dbReference type="ChEBI" id="CHEBI:15378"/>
        <dbReference type="ChEBI" id="CHEBI:30616"/>
        <dbReference type="ChEBI" id="CHEBI:33019"/>
        <dbReference type="ChEBI" id="CHEBI:57328"/>
        <dbReference type="ChEBI" id="CHEBI:61723"/>
        <dbReference type="EC" id="2.7.7.3"/>
    </reaction>
</comment>
<dbReference type="EMBL" id="AP017928">
    <property type="protein sequence ID" value="BBA36487.1"/>
    <property type="molecule type" value="Genomic_DNA"/>
</dbReference>
<keyword evidence="6 9" id="KW-0460">Magnesium</keyword>
<name>A0A250KXZ1_9GAMM</name>
<evidence type="ECO:0000256" key="5">
    <source>
        <dbReference type="ARBA" id="ARBA00022840"/>
    </source>
</evidence>
<dbReference type="SUPFAM" id="SSF52374">
    <property type="entry name" value="Nucleotidylyl transferase"/>
    <property type="match status" value="1"/>
</dbReference>
<keyword evidence="5 9" id="KW-0067">ATP-binding</keyword>
<dbReference type="OrthoDB" id="9806661at2"/>
<comment type="pathway">
    <text evidence="9">Cofactor biosynthesis; coenzyme A biosynthesis; CoA from (R)-pantothenate: step 4/5.</text>
</comment>
<dbReference type="Gene3D" id="3.40.50.620">
    <property type="entry name" value="HUPs"/>
    <property type="match status" value="1"/>
</dbReference>
<comment type="subcellular location">
    <subcellularLocation>
        <location evidence="9">Cytoplasm</location>
    </subcellularLocation>
</comment>
<feature type="binding site" evidence="9">
    <location>
        <begin position="124"/>
        <end position="130"/>
    </location>
    <ligand>
        <name>ATP</name>
        <dbReference type="ChEBI" id="CHEBI:30616"/>
    </ligand>
</feature>
<dbReference type="NCBIfam" id="TIGR00125">
    <property type="entry name" value="cyt_tran_rel"/>
    <property type="match status" value="1"/>
</dbReference>
<feature type="binding site" evidence="9">
    <location>
        <position position="10"/>
    </location>
    <ligand>
        <name>substrate</name>
    </ligand>
</feature>
<protein>
    <recommendedName>
        <fullName evidence="9">Phosphopantetheine adenylyltransferase</fullName>
        <ecNumber evidence="9">2.7.7.3</ecNumber>
    </recommendedName>
    <alternativeName>
        <fullName evidence="9">Dephospho-CoA pyrophosphorylase</fullName>
    </alternativeName>
    <alternativeName>
        <fullName evidence="9">Pantetheine-phosphate adenylyltransferase</fullName>
        <shortName evidence="9">PPAT</shortName>
    </alternativeName>
</protein>
<feature type="binding site" evidence="9">
    <location>
        <position position="42"/>
    </location>
    <ligand>
        <name>substrate</name>
    </ligand>
</feature>
<evidence type="ECO:0000256" key="6">
    <source>
        <dbReference type="ARBA" id="ARBA00022842"/>
    </source>
</evidence>
<comment type="function">
    <text evidence="9">Reversibly transfers an adenylyl group from ATP to 4'-phosphopantetheine, yielding dephospho-CoA (dPCoA) and pyrophosphate.</text>
</comment>
<dbReference type="PANTHER" id="PTHR21342:SF1">
    <property type="entry name" value="PHOSPHOPANTETHEINE ADENYLYLTRANSFERASE"/>
    <property type="match status" value="1"/>
</dbReference>
<comment type="cofactor">
    <cofactor evidence="9">
        <name>Mg(2+)</name>
        <dbReference type="ChEBI" id="CHEBI:18420"/>
    </cofactor>
</comment>
<feature type="binding site" evidence="9">
    <location>
        <begin position="10"/>
        <end position="11"/>
    </location>
    <ligand>
        <name>ATP</name>
        <dbReference type="ChEBI" id="CHEBI:30616"/>
    </ligand>
</feature>
<dbReference type="InterPro" id="IPR001980">
    <property type="entry name" value="PPAT"/>
</dbReference>
<dbReference type="EC" id="2.7.7.3" evidence="9"/>
<keyword evidence="1 9" id="KW-0963">Cytoplasm</keyword>
<evidence type="ECO:0000256" key="2">
    <source>
        <dbReference type="ARBA" id="ARBA00022679"/>
    </source>
</evidence>
<feature type="site" description="Transition state stabilizer" evidence="9">
    <location>
        <position position="18"/>
    </location>
</feature>
<evidence type="ECO:0000256" key="1">
    <source>
        <dbReference type="ARBA" id="ARBA00022490"/>
    </source>
</evidence>
<proteinExistence type="inferred from homology"/>
<dbReference type="CDD" id="cd02163">
    <property type="entry name" value="PPAT"/>
    <property type="match status" value="1"/>
</dbReference>
<dbReference type="RefSeq" id="WP_119631642.1">
    <property type="nucleotide sequence ID" value="NZ_AP017928.1"/>
</dbReference>
<feature type="domain" description="Cytidyltransferase-like" evidence="10">
    <location>
        <begin position="6"/>
        <end position="134"/>
    </location>
</feature>
<dbReference type="AlphaFoldDB" id="A0A250KXZ1"/>
<evidence type="ECO:0000256" key="4">
    <source>
        <dbReference type="ARBA" id="ARBA00022741"/>
    </source>
</evidence>
<dbReference type="InterPro" id="IPR014729">
    <property type="entry name" value="Rossmann-like_a/b/a_fold"/>
</dbReference>
<evidence type="ECO:0000259" key="10">
    <source>
        <dbReference type="Pfam" id="PF01467"/>
    </source>
</evidence>
<evidence type="ECO:0000313" key="11">
    <source>
        <dbReference type="EMBL" id="BBA36487.1"/>
    </source>
</evidence>
<keyword evidence="4 9" id="KW-0547">Nucleotide-binding</keyword>
<keyword evidence="12" id="KW-1185">Reference proteome</keyword>
<keyword evidence="3 9" id="KW-0548">Nucleotidyltransferase</keyword>
<dbReference type="GO" id="GO:0005737">
    <property type="term" value="C:cytoplasm"/>
    <property type="evidence" value="ECO:0007669"/>
    <property type="project" value="UniProtKB-SubCell"/>
</dbReference>
<feature type="binding site" evidence="9">
    <location>
        <position position="88"/>
    </location>
    <ligand>
        <name>substrate</name>
    </ligand>
</feature>
<sequence>MIMTAIYPGTFDPITNGHVDLVTRAARIFDRVVVAVAENKNKTPLFNLDERVQLARSSLRELGNVEVLGFDTLLVNCAKKCGATVILRGLRAVSDFEFEFQLAGMNRHLCAELETMFLTPSEKYAFISSSVIREIAKLGGDVSSFVPELVREALVTKYASIR</sequence>
<gene>
    <name evidence="9" type="primary">coaD</name>
    <name evidence="11" type="ORF">sS8_4557</name>
</gene>
<dbReference type="PRINTS" id="PR01020">
    <property type="entry name" value="LPSBIOSNTHSS"/>
</dbReference>
<comment type="subunit">
    <text evidence="9">Homohexamer.</text>
</comment>
<comment type="similarity">
    <text evidence="9">Belongs to the bacterial CoaD family.</text>
</comment>
<organism evidence="11 12">
    <name type="scientific">Methylocaldum marinum</name>
    <dbReference type="NCBI Taxonomy" id="1432792"/>
    <lineage>
        <taxon>Bacteria</taxon>
        <taxon>Pseudomonadati</taxon>
        <taxon>Pseudomonadota</taxon>
        <taxon>Gammaproteobacteria</taxon>
        <taxon>Methylococcales</taxon>
        <taxon>Methylococcaceae</taxon>
        <taxon>Methylocaldum</taxon>
    </lineage>
</organism>
<dbReference type="Pfam" id="PF01467">
    <property type="entry name" value="CTP_transf_like"/>
    <property type="match status" value="1"/>
</dbReference>
<accession>A0A250KXZ1</accession>
<dbReference type="KEGG" id="mmai:sS8_4557"/>
<dbReference type="GO" id="GO:0005524">
    <property type="term" value="F:ATP binding"/>
    <property type="evidence" value="ECO:0007669"/>
    <property type="project" value="UniProtKB-KW"/>
</dbReference>
<dbReference type="PANTHER" id="PTHR21342">
    <property type="entry name" value="PHOSPHOPANTETHEINE ADENYLYLTRANSFERASE"/>
    <property type="match status" value="1"/>
</dbReference>
<dbReference type="HAMAP" id="MF_00151">
    <property type="entry name" value="PPAT_bact"/>
    <property type="match status" value="1"/>
</dbReference>
<feature type="binding site" evidence="9">
    <location>
        <position position="18"/>
    </location>
    <ligand>
        <name>ATP</name>
        <dbReference type="ChEBI" id="CHEBI:30616"/>
    </ligand>
</feature>